<keyword evidence="2" id="KW-0560">Oxidoreductase</keyword>
<evidence type="ECO:0000256" key="1">
    <source>
        <dbReference type="ARBA" id="ARBA00022605"/>
    </source>
</evidence>
<dbReference type="GO" id="GO:0016639">
    <property type="term" value="F:oxidoreductase activity, acting on the CH-NH2 group of donors, NAD or NADP as acceptor"/>
    <property type="evidence" value="ECO:0007669"/>
    <property type="project" value="InterPro"/>
</dbReference>
<dbReference type="InterPro" id="IPR023753">
    <property type="entry name" value="FAD/NAD-binding_dom"/>
</dbReference>
<protein>
    <submittedName>
        <fullName evidence="6">Dihydropyrimidine dehydrogenase subunit A</fullName>
    </submittedName>
</protein>
<feature type="domain" description="4Fe-4S ferredoxin-type" evidence="5">
    <location>
        <begin position="36"/>
        <end position="68"/>
    </location>
</feature>
<dbReference type="Gene3D" id="3.50.50.60">
    <property type="entry name" value="FAD/NAD(P)-binding domain"/>
    <property type="match status" value="1"/>
</dbReference>
<keyword evidence="3" id="KW-0314">Glutamate biosynthesis</keyword>
<dbReference type="Gene3D" id="1.10.1060.10">
    <property type="entry name" value="Alpha-helical ferredoxin"/>
    <property type="match status" value="1"/>
</dbReference>
<dbReference type="InterPro" id="IPR006005">
    <property type="entry name" value="Glut_synth_ssu1"/>
</dbReference>
<evidence type="ECO:0000313" key="7">
    <source>
        <dbReference type="Proteomes" id="UP000067626"/>
    </source>
</evidence>
<dbReference type="PRINTS" id="PR00419">
    <property type="entry name" value="ADXRDTASE"/>
</dbReference>
<dbReference type="Gene3D" id="3.40.50.720">
    <property type="entry name" value="NAD(P)-binding Rossmann-like Domain"/>
    <property type="match status" value="1"/>
</dbReference>
<dbReference type="InterPro" id="IPR036188">
    <property type="entry name" value="FAD/NAD-bd_sf"/>
</dbReference>
<dbReference type="STRING" id="52.CMC5_078660"/>
<name>A0A0K1ERZ9_CHOCO</name>
<dbReference type="PATRIC" id="fig|52.7.peg.8658"/>
<organism evidence="6 7">
    <name type="scientific">Chondromyces crocatus</name>
    <dbReference type="NCBI Taxonomy" id="52"/>
    <lineage>
        <taxon>Bacteria</taxon>
        <taxon>Pseudomonadati</taxon>
        <taxon>Myxococcota</taxon>
        <taxon>Polyangia</taxon>
        <taxon>Polyangiales</taxon>
        <taxon>Polyangiaceae</taxon>
        <taxon>Chondromyces</taxon>
    </lineage>
</organism>
<keyword evidence="1" id="KW-0028">Amino-acid biosynthesis</keyword>
<dbReference type="PANTHER" id="PTHR43100:SF1">
    <property type="entry name" value="GLUTAMATE SYNTHASE [NADPH] SMALL CHAIN"/>
    <property type="match status" value="1"/>
</dbReference>
<evidence type="ECO:0000256" key="2">
    <source>
        <dbReference type="ARBA" id="ARBA00023002"/>
    </source>
</evidence>
<dbReference type="InterPro" id="IPR051394">
    <property type="entry name" value="Glutamate_Synthase"/>
</dbReference>
<dbReference type="Pfam" id="PF07992">
    <property type="entry name" value="Pyr_redox_2"/>
    <property type="match status" value="2"/>
</dbReference>
<dbReference type="KEGG" id="ccro:CMC5_078660"/>
<evidence type="ECO:0000313" key="6">
    <source>
        <dbReference type="EMBL" id="AKT43631.1"/>
    </source>
</evidence>
<evidence type="ECO:0000256" key="3">
    <source>
        <dbReference type="ARBA" id="ARBA00023164"/>
    </source>
</evidence>
<reference evidence="6 7" key="1">
    <citation type="submission" date="2015-07" db="EMBL/GenBank/DDBJ databases">
        <title>Genome analysis of myxobacterium Chondromyces crocatus Cm c5 reveals a high potential for natural compound synthesis and the genetic basis for the loss of fruiting body formation.</title>
        <authorList>
            <person name="Zaburannyi N."/>
            <person name="Bunk B."/>
            <person name="Maier J."/>
            <person name="Overmann J."/>
            <person name="Mueller R."/>
        </authorList>
    </citation>
    <scope>NUCLEOTIDE SEQUENCE [LARGE SCALE GENOMIC DNA]</scope>
    <source>
        <strain evidence="6 7">Cm c5</strain>
    </source>
</reference>
<dbReference type="EMBL" id="CP012159">
    <property type="protein sequence ID" value="AKT43631.1"/>
    <property type="molecule type" value="Genomic_DNA"/>
</dbReference>
<dbReference type="GO" id="GO:0006537">
    <property type="term" value="P:glutamate biosynthetic process"/>
    <property type="evidence" value="ECO:0007669"/>
    <property type="project" value="UniProtKB-KW"/>
</dbReference>
<sequence>MGDPHGFLKIQRAKTALRPVDERLLDYRELDPLPDEASLRDQASRCMDCGVPFCHRGCPLGNLIPEWNDHVTRARWDDAVHALEATNNFPEVTGRVCPAPCEASCVLNLQGIPVTIKEVERSIAARLDPELPLAARPAPARLGRRVAVVGSGPAGLAAAQQLARKGYDVTVFERDDRIGGLLRYGIPDFKLEKNLLDRRTDQLRREGVVFRTGVDVGTDLPADALQRDFDAAVLCIGALQPRELPVPGRELGGVHRAMAFLTQQNRRVAGDDLPDTGAIVATGKRVVILGGGDTGADCLGTSHRQGAAQVTQIELMPRPPVERLPHNPWPEWPLVLRTSSSHEEGGERDFAVLTKRLLGDDHGHVRALEAVRIRLEGGRIEEIPGSAFEIPCELVLLAMGFIGPERSPLLDTLGVALDPRGNVVSRDGATSVPGVFVAGDASRGASLVVWAIAEGRRAAEAVHAHLVRSPAVLRLAVP</sequence>
<comment type="pathway">
    <text evidence="4">Amino-acid biosynthesis.</text>
</comment>
<keyword evidence="7" id="KW-1185">Reference proteome</keyword>
<gene>
    <name evidence="6" type="primary">gltD</name>
    <name evidence="6" type="ORF">CMC5_078660</name>
</gene>
<dbReference type="AlphaFoldDB" id="A0A0K1ERZ9"/>
<dbReference type="RefSeq" id="WP_050435070.1">
    <property type="nucleotide sequence ID" value="NZ_CP012159.1"/>
</dbReference>
<dbReference type="PANTHER" id="PTHR43100">
    <property type="entry name" value="GLUTAMATE SYNTHASE [NADPH] SMALL CHAIN"/>
    <property type="match status" value="1"/>
</dbReference>
<evidence type="ECO:0000259" key="5">
    <source>
        <dbReference type="PROSITE" id="PS51379"/>
    </source>
</evidence>
<proteinExistence type="predicted"/>
<dbReference type="InterPro" id="IPR028261">
    <property type="entry name" value="DPD_II"/>
</dbReference>
<dbReference type="NCBIfam" id="TIGR01317">
    <property type="entry name" value="GOGAT_sm_gam"/>
    <property type="match status" value="1"/>
</dbReference>
<evidence type="ECO:0000256" key="4">
    <source>
        <dbReference type="ARBA" id="ARBA00029440"/>
    </source>
</evidence>
<dbReference type="GO" id="GO:0051536">
    <property type="term" value="F:iron-sulfur cluster binding"/>
    <property type="evidence" value="ECO:0007669"/>
    <property type="project" value="InterPro"/>
</dbReference>
<dbReference type="OrthoDB" id="9803192at2"/>
<dbReference type="InterPro" id="IPR017896">
    <property type="entry name" value="4Fe4S_Fe-S-bd"/>
</dbReference>
<dbReference type="PROSITE" id="PS51379">
    <property type="entry name" value="4FE4S_FER_2"/>
    <property type="match status" value="1"/>
</dbReference>
<dbReference type="InterPro" id="IPR009051">
    <property type="entry name" value="Helical_ferredxn"/>
</dbReference>
<dbReference type="SUPFAM" id="SSF46548">
    <property type="entry name" value="alpha-helical ferredoxin"/>
    <property type="match status" value="1"/>
</dbReference>
<dbReference type="SUPFAM" id="SSF51971">
    <property type="entry name" value="Nucleotide-binding domain"/>
    <property type="match status" value="2"/>
</dbReference>
<dbReference type="Proteomes" id="UP000067626">
    <property type="component" value="Chromosome"/>
</dbReference>
<accession>A0A0K1ERZ9</accession>
<dbReference type="Pfam" id="PF14691">
    <property type="entry name" value="Fer4_20"/>
    <property type="match status" value="1"/>
</dbReference>